<reference evidence="1" key="2">
    <citation type="submission" date="2021-04" db="EMBL/GenBank/DDBJ databases">
        <authorList>
            <person name="Gilroy R."/>
        </authorList>
    </citation>
    <scope>NUCLEOTIDE SEQUENCE</scope>
    <source>
        <strain evidence="1">B3-3758</strain>
    </source>
</reference>
<dbReference type="PROSITE" id="PS51257">
    <property type="entry name" value="PROKAR_LIPOPROTEIN"/>
    <property type="match status" value="1"/>
</dbReference>
<dbReference type="EMBL" id="JAHLFO010000074">
    <property type="protein sequence ID" value="MBU3813994.1"/>
    <property type="molecule type" value="Genomic_DNA"/>
</dbReference>
<evidence type="ECO:0008006" key="3">
    <source>
        <dbReference type="Google" id="ProtNLM"/>
    </source>
</evidence>
<proteinExistence type="predicted"/>
<evidence type="ECO:0000313" key="2">
    <source>
        <dbReference type="Proteomes" id="UP000824236"/>
    </source>
</evidence>
<organism evidence="1 2">
    <name type="scientific">Candidatus Bacteroides intestinipullorum</name>
    <dbReference type="NCBI Taxonomy" id="2838471"/>
    <lineage>
        <taxon>Bacteria</taxon>
        <taxon>Pseudomonadati</taxon>
        <taxon>Bacteroidota</taxon>
        <taxon>Bacteroidia</taxon>
        <taxon>Bacteroidales</taxon>
        <taxon>Bacteroidaceae</taxon>
        <taxon>Bacteroides</taxon>
    </lineage>
</organism>
<evidence type="ECO:0000313" key="1">
    <source>
        <dbReference type="EMBL" id="MBU3813994.1"/>
    </source>
</evidence>
<reference evidence="1" key="1">
    <citation type="journal article" date="2021" name="PeerJ">
        <title>Extensive microbial diversity within the chicken gut microbiome revealed by metagenomics and culture.</title>
        <authorList>
            <person name="Gilroy R."/>
            <person name="Ravi A."/>
            <person name="Getino M."/>
            <person name="Pursley I."/>
            <person name="Horton D.L."/>
            <person name="Alikhan N.F."/>
            <person name="Baker D."/>
            <person name="Gharbi K."/>
            <person name="Hall N."/>
            <person name="Watson M."/>
            <person name="Adriaenssens E.M."/>
            <person name="Foster-Nyarko E."/>
            <person name="Jarju S."/>
            <person name="Secka A."/>
            <person name="Antonio M."/>
            <person name="Oren A."/>
            <person name="Chaudhuri R.R."/>
            <person name="La Ragione R."/>
            <person name="Hildebrand F."/>
            <person name="Pallen M.J."/>
        </authorList>
    </citation>
    <scope>NUCLEOTIDE SEQUENCE</scope>
    <source>
        <strain evidence="1">B3-3758</strain>
    </source>
</reference>
<sequence>MKKVGILLFIALGIVLGSCSNEDSVERGKEVSPGTYSSDLLLAAEQGKELQISTRGLNEDFGQFTDEYPYNSIFIHSADDQRNGEGHQVLEISLQTVDFCEGCRGIHLEMEVLDDAQGGGYIIKNKNGQSITLNANDSVYFSTISSSYWQADVEAASPVTGSNVFMQDNAVNRELLRSAKTFSKSDLVELLSEATPQIEMTRHCTAFRVYFSFTNILEEDLMGFINESTWNNHFGEGYGIENFYIKLYLGPNFAEEYNVYDDDVTDPNGKGFYVTNRQVYQPFEYSTYSQTSGGSSGGSISMTGYGYETDLGNYLIAPLNTHLDASEFSVYVFVKHTSNIDSESEDFLTSDEGAKWFQLVVPSMTLETNRVHYIIFGVDYHALDVFKTQATENAADTRVFSGLEKMQVEYKAWDIAE</sequence>
<dbReference type="AlphaFoldDB" id="A0A9E2KGQ9"/>
<dbReference type="Proteomes" id="UP000824236">
    <property type="component" value="Unassembled WGS sequence"/>
</dbReference>
<name>A0A9E2KGQ9_9BACE</name>
<protein>
    <recommendedName>
        <fullName evidence="3">Lipoprotein</fullName>
    </recommendedName>
</protein>
<gene>
    <name evidence="1" type="ORF">H9791_05725</name>
</gene>
<accession>A0A9E2KGQ9</accession>
<comment type="caution">
    <text evidence="1">The sequence shown here is derived from an EMBL/GenBank/DDBJ whole genome shotgun (WGS) entry which is preliminary data.</text>
</comment>